<dbReference type="InterPro" id="IPR001248">
    <property type="entry name" value="Pur-cyt_permease"/>
</dbReference>
<sequence length="817" mass="85561">MAEDAGNVDSPGSDWVPTGRRRSTYSPPPAGVQYEPAPESALGGQSAAPPAFSPQLHEGDLLDSDETEEGDTEAIGFSPPPRRSLDDTELAEQIGRADTGTIDQISLLQQELQLREADARDFESWERAMLELGTPEALHAVEQARPAFTGVVPIIPPPPQNGAATTASPPDPAPAAEQRADTGPGIDLPLAEDATVDAVLLDDREAVAEPDVRFAEDFVVIDQEEKTPSAWPPPLVLPPEPRAESDLDRVLRARWLALDAPEEPPGSRVSTDTGGGPVSTPGGNLLLADVHGLSDMRLQSVDTGGIAKLPPPGQFPPSGAVPVVTGPVGRRELPADERVAHRPRLFSLERGGVEPTPIEQRNGRAARLFWLWFGANGTALSVAIGAVLMASGMSLRQGIVAALVGIGLSFLPLGLGTLAGKRSGLPTMIVSRATFGLLGNVIPAVLAVVTRVFWGAVFLWLLATTVVGILSDVLAEPDRPLAFLLTLGVGLLAAAANAVFGFRLLERVQLVLSIVSAVVLAAFVALTAGSVDLGGALTVQDGPWVRVVGGAVLVFSVVGLLWAQSTSDLARYQRVQSSSARSMLWSSFGAGLPTFLLIVWGCLLAASSPTVADGLVEAPFATLASLLPDWFPVPLLLATALPLLSALTVTLYSGGLALQSSGVRIARDVGVVGTAILVLALALLLTYTVDDMRTLLLDVATTIAVPVAAWTGIFCAEMMIRHRQFDARSLLQRGGRYVDFRWVNLGALILATAIGFGLTSASLSFLDWQGYLLPLLGMQPDGALGQTDPGVLVALGLGLLTPLLLGVNAVRGQEGGR</sequence>
<feature type="transmembrane region" description="Helical" evidence="8">
    <location>
        <begin position="584"/>
        <end position="606"/>
    </location>
</feature>
<feature type="transmembrane region" description="Helical" evidence="8">
    <location>
        <begin position="635"/>
        <end position="657"/>
    </location>
</feature>
<feature type="compositionally biased region" description="Acidic residues" evidence="7">
    <location>
        <begin position="61"/>
        <end position="72"/>
    </location>
</feature>
<keyword evidence="3" id="KW-0813">Transport</keyword>
<feature type="transmembrane region" description="Helical" evidence="8">
    <location>
        <begin position="369"/>
        <end position="393"/>
    </location>
</feature>
<reference evidence="9 10" key="1">
    <citation type="submission" date="2024-09" db="EMBL/GenBank/DDBJ databases">
        <authorList>
            <person name="Sun Q."/>
            <person name="Mori K."/>
        </authorList>
    </citation>
    <scope>NUCLEOTIDE SEQUENCE [LARGE SCALE GENOMIC DNA]</scope>
    <source>
        <strain evidence="9 10">KCTC 23076</strain>
    </source>
</reference>
<proteinExistence type="inferred from homology"/>
<evidence type="ECO:0000256" key="2">
    <source>
        <dbReference type="ARBA" id="ARBA00008974"/>
    </source>
</evidence>
<evidence type="ECO:0000256" key="6">
    <source>
        <dbReference type="ARBA" id="ARBA00023136"/>
    </source>
</evidence>
<keyword evidence="6 8" id="KW-0472">Membrane</keyword>
<dbReference type="Proteomes" id="UP001589896">
    <property type="component" value="Unassembled WGS sequence"/>
</dbReference>
<dbReference type="RefSeq" id="WP_386667715.1">
    <property type="nucleotide sequence ID" value="NZ_JBHLTG010000002.1"/>
</dbReference>
<feature type="transmembrane region" description="Helical" evidence="8">
    <location>
        <begin position="790"/>
        <end position="810"/>
    </location>
</feature>
<evidence type="ECO:0000256" key="5">
    <source>
        <dbReference type="ARBA" id="ARBA00022989"/>
    </source>
</evidence>
<dbReference type="Pfam" id="PF02133">
    <property type="entry name" value="Transp_cyt_pur"/>
    <property type="match status" value="1"/>
</dbReference>
<accession>A0ABV6RQD9</accession>
<keyword evidence="5 8" id="KW-1133">Transmembrane helix</keyword>
<evidence type="ECO:0000256" key="3">
    <source>
        <dbReference type="ARBA" id="ARBA00022448"/>
    </source>
</evidence>
<evidence type="ECO:0000256" key="4">
    <source>
        <dbReference type="ARBA" id="ARBA00022692"/>
    </source>
</evidence>
<feature type="transmembrane region" description="Helical" evidence="8">
    <location>
        <begin position="741"/>
        <end position="766"/>
    </location>
</feature>
<feature type="region of interest" description="Disordered" evidence="7">
    <location>
        <begin position="1"/>
        <end position="97"/>
    </location>
</feature>
<feature type="region of interest" description="Disordered" evidence="7">
    <location>
        <begin position="156"/>
        <end position="189"/>
    </location>
</feature>
<evidence type="ECO:0000313" key="10">
    <source>
        <dbReference type="Proteomes" id="UP001589896"/>
    </source>
</evidence>
<evidence type="ECO:0000313" key="9">
    <source>
        <dbReference type="EMBL" id="MFC0678133.1"/>
    </source>
</evidence>
<organism evidence="9 10">
    <name type="scientific">Lysobacter korlensis</name>
    <dbReference type="NCBI Taxonomy" id="553636"/>
    <lineage>
        <taxon>Bacteria</taxon>
        <taxon>Pseudomonadati</taxon>
        <taxon>Pseudomonadota</taxon>
        <taxon>Gammaproteobacteria</taxon>
        <taxon>Lysobacterales</taxon>
        <taxon>Lysobacteraceae</taxon>
        <taxon>Lysobacter</taxon>
    </lineage>
</organism>
<evidence type="ECO:0000256" key="8">
    <source>
        <dbReference type="SAM" id="Phobius"/>
    </source>
</evidence>
<comment type="subcellular location">
    <subcellularLocation>
        <location evidence="1">Membrane</location>
        <topology evidence="1">Multi-pass membrane protein</topology>
    </subcellularLocation>
</comment>
<feature type="transmembrane region" description="Helical" evidence="8">
    <location>
        <begin position="695"/>
        <end position="720"/>
    </location>
</feature>
<gene>
    <name evidence="9" type="ORF">ACFFGH_09805</name>
</gene>
<feature type="transmembrane region" description="Helical" evidence="8">
    <location>
        <begin position="399"/>
        <end position="420"/>
    </location>
</feature>
<evidence type="ECO:0000256" key="7">
    <source>
        <dbReference type="SAM" id="MobiDB-lite"/>
    </source>
</evidence>
<comment type="similarity">
    <text evidence="2">Belongs to the purine-cytosine permease (2.A.39) family.</text>
</comment>
<dbReference type="EMBL" id="JBHLTG010000002">
    <property type="protein sequence ID" value="MFC0678133.1"/>
    <property type="molecule type" value="Genomic_DNA"/>
</dbReference>
<protein>
    <submittedName>
        <fullName evidence="9">Purine-cytosine permease family protein</fullName>
    </submittedName>
</protein>
<feature type="transmembrane region" description="Helical" evidence="8">
    <location>
        <begin position="543"/>
        <end position="563"/>
    </location>
</feature>
<keyword evidence="4 8" id="KW-0812">Transmembrane</keyword>
<keyword evidence="10" id="KW-1185">Reference proteome</keyword>
<dbReference type="PANTHER" id="PTHR31806">
    <property type="entry name" value="PURINE-CYTOSINE PERMEASE FCY2-RELATED"/>
    <property type="match status" value="1"/>
</dbReference>
<dbReference type="InterPro" id="IPR026030">
    <property type="entry name" value="Pur-cyt_permease_Fcy2/21/22"/>
</dbReference>
<name>A0ABV6RQD9_9GAMM</name>
<dbReference type="Gene3D" id="1.10.4160.10">
    <property type="entry name" value="Hydantoin permease"/>
    <property type="match status" value="1"/>
</dbReference>
<feature type="transmembrane region" description="Helical" evidence="8">
    <location>
        <begin position="669"/>
        <end position="689"/>
    </location>
</feature>
<dbReference type="PANTHER" id="PTHR31806:SF1">
    <property type="entry name" value="PURINE-CYTOSINE PERMEASE FCY2-RELATED"/>
    <property type="match status" value="1"/>
</dbReference>
<evidence type="ECO:0000256" key="1">
    <source>
        <dbReference type="ARBA" id="ARBA00004141"/>
    </source>
</evidence>
<feature type="transmembrane region" description="Helical" evidence="8">
    <location>
        <begin position="510"/>
        <end position="531"/>
    </location>
</feature>
<comment type="caution">
    <text evidence="9">The sequence shown here is derived from an EMBL/GenBank/DDBJ whole genome shotgun (WGS) entry which is preliminary data.</text>
</comment>
<feature type="transmembrane region" description="Helical" evidence="8">
    <location>
        <begin position="481"/>
        <end position="503"/>
    </location>
</feature>